<proteinExistence type="predicted"/>
<dbReference type="OrthoDB" id="7068945at2"/>
<dbReference type="AlphaFoldDB" id="A0A1H7U047"/>
<dbReference type="STRING" id="641665.GCA_002104455_02226"/>
<feature type="domain" description="PDZ" evidence="2">
    <location>
        <begin position="177"/>
        <end position="245"/>
    </location>
</feature>
<feature type="signal peptide" evidence="1">
    <location>
        <begin position="1"/>
        <end position="20"/>
    </location>
</feature>
<sequence>MTFKNLLAAITAAAVLVGCAKSGYQTFYTPYFDAKTSPYVELIAEGEEPKIYTTNNFQRDINILRSKRYVPVGYSSFNGGYEDTDNAAKQAKAVGAKIILISSEYTNTQTSTTALTLPDTQTTYHSGYGNANTTYNSSTGGYLGSSNTTGTYSGTSTTYGTKTVPITTHQRRYDQSAVYFVKSTQKLKYGLMFNNLNPEQRAFFQRNTGVIVEVVIEDTPAFYANVLPGDLLIKVDENPVHNIEHATKILKSTPGPQSILSVIRNGEEKEITVTF</sequence>
<reference evidence="4" key="1">
    <citation type="submission" date="2016-10" db="EMBL/GenBank/DDBJ databases">
        <authorList>
            <person name="Varghese N."/>
            <person name="Submissions S."/>
        </authorList>
    </citation>
    <scope>NUCLEOTIDE SEQUENCE [LARGE SCALE GENOMIC DNA]</scope>
    <source>
        <strain evidence="4">CGMCC 1.9127</strain>
    </source>
</reference>
<evidence type="ECO:0000313" key="4">
    <source>
        <dbReference type="Proteomes" id="UP000199297"/>
    </source>
</evidence>
<dbReference type="RefSeq" id="WP_085286159.1">
    <property type="nucleotide sequence ID" value="NZ_FOBI01000031.1"/>
</dbReference>
<gene>
    <name evidence="3" type="ORF">SAMN05216262_13111</name>
</gene>
<dbReference type="PROSITE" id="PS51257">
    <property type="entry name" value="PROKAR_LIPOPROTEIN"/>
    <property type="match status" value="1"/>
</dbReference>
<evidence type="ECO:0000313" key="3">
    <source>
        <dbReference type="EMBL" id="SEL90058.1"/>
    </source>
</evidence>
<dbReference type="Gene3D" id="2.30.42.10">
    <property type="match status" value="1"/>
</dbReference>
<protein>
    <submittedName>
        <fullName evidence="3">PDZ domain-containing protein</fullName>
    </submittedName>
</protein>
<keyword evidence="1" id="KW-0732">Signal</keyword>
<organism evidence="3 4">
    <name type="scientific">Colwellia chukchiensis</name>
    <dbReference type="NCBI Taxonomy" id="641665"/>
    <lineage>
        <taxon>Bacteria</taxon>
        <taxon>Pseudomonadati</taxon>
        <taxon>Pseudomonadota</taxon>
        <taxon>Gammaproteobacteria</taxon>
        <taxon>Alteromonadales</taxon>
        <taxon>Colwelliaceae</taxon>
        <taxon>Colwellia</taxon>
    </lineage>
</organism>
<dbReference type="EMBL" id="FOBI01000031">
    <property type="protein sequence ID" value="SEL90058.1"/>
    <property type="molecule type" value="Genomic_DNA"/>
</dbReference>
<dbReference type="PROSITE" id="PS50106">
    <property type="entry name" value="PDZ"/>
    <property type="match status" value="1"/>
</dbReference>
<dbReference type="SUPFAM" id="SSF50156">
    <property type="entry name" value="PDZ domain-like"/>
    <property type="match status" value="1"/>
</dbReference>
<dbReference type="Proteomes" id="UP000199297">
    <property type="component" value="Unassembled WGS sequence"/>
</dbReference>
<feature type="chain" id="PRO_5011714707" evidence="1">
    <location>
        <begin position="21"/>
        <end position="275"/>
    </location>
</feature>
<name>A0A1H7U047_9GAMM</name>
<dbReference type="Pfam" id="PF13180">
    <property type="entry name" value="PDZ_2"/>
    <property type="match status" value="1"/>
</dbReference>
<evidence type="ECO:0000259" key="2">
    <source>
        <dbReference type="PROSITE" id="PS50106"/>
    </source>
</evidence>
<dbReference type="InterPro" id="IPR036034">
    <property type="entry name" value="PDZ_sf"/>
</dbReference>
<dbReference type="InterPro" id="IPR001478">
    <property type="entry name" value="PDZ"/>
</dbReference>
<accession>A0A1H7U047</accession>
<evidence type="ECO:0000256" key="1">
    <source>
        <dbReference type="SAM" id="SignalP"/>
    </source>
</evidence>
<keyword evidence="4" id="KW-1185">Reference proteome</keyword>